<evidence type="ECO:0000313" key="2">
    <source>
        <dbReference type="EMBL" id="CAL1671802.1"/>
    </source>
</evidence>
<evidence type="ECO:0000256" key="1">
    <source>
        <dbReference type="SAM" id="MobiDB-lite"/>
    </source>
</evidence>
<accession>A0AAV2MX41</accession>
<feature type="compositionally biased region" description="Basic and acidic residues" evidence="1">
    <location>
        <begin position="52"/>
        <end position="70"/>
    </location>
</feature>
<name>A0AAV2MX41_9HYME</name>
<organism evidence="2 3">
    <name type="scientific">Lasius platythorax</name>
    <dbReference type="NCBI Taxonomy" id="488582"/>
    <lineage>
        <taxon>Eukaryota</taxon>
        <taxon>Metazoa</taxon>
        <taxon>Ecdysozoa</taxon>
        <taxon>Arthropoda</taxon>
        <taxon>Hexapoda</taxon>
        <taxon>Insecta</taxon>
        <taxon>Pterygota</taxon>
        <taxon>Neoptera</taxon>
        <taxon>Endopterygota</taxon>
        <taxon>Hymenoptera</taxon>
        <taxon>Apocrita</taxon>
        <taxon>Aculeata</taxon>
        <taxon>Formicoidea</taxon>
        <taxon>Formicidae</taxon>
        <taxon>Formicinae</taxon>
        <taxon>Lasius</taxon>
        <taxon>Lasius</taxon>
    </lineage>
</organism>
<comment type="caution">
    <text evidence="2">The sequence shown here is derived from an EMBL/GenBank/DDBJ whole genome shotgun (WGS) entry which is preliminary data.</text>
</comment>
<feature type="compositionally biased region" description="Basic and acidic residues" evidence="1">
    <location>
        <begin position="89"/>
        <end position="99"/>
    </location>
</feature>
<proteinExistence type="predicted"/>
<gene>
    <name evidence="2" type="ORF">LPLAT_LOCUS5226</name>
</gene>
<dbReference type="AlphaFoldDB" id="A0AAV2MX41"/>
<dbReference type="Proteomes" id="UP001497644">
    <property type="component" value="Unassembled WGS sequence"/>
</dbReference>
<evidence type="ECO:0000313" key="3">
    <source>
        <dbReference type="Proteomes" id="UP001497644"/>
    </source>
</evidence>
<sequence>MERIGNELTLSAEGKTIRRHITQVKKLPEKEQNEPGEEQNDLNEAGQDVTTTEEHRRTKEADIAESDRQKQQPTAPAKKDPKLPPLKLGKKEGMWRLTKEGASTGDKGARAD</sequence>
<feature type="region of interest" description="Disordered" evidence="1">
    <location>
        <begin position="1"/>
        <end position="112"/>
    </location>
</feature>
<dbReference type="EMBL" id="CAXIPU020000424">
    <property type="protein sequence ID" value="CAL1671802.1"/>
    <property type="molecule type" value="Genomic_DNA"/>
</dbReference>
<keyword evidence="3" id="KW-1185">Reference proteome</keyword>
<protein>
    <submittedName>
        <fullName evidence="2">Uncharacterized protein</fullName>
    </submittedName>
</protein>
<reference evidence="2" key="1">
    <citation type="submission" date="2024-04" db="EMBL/GenBank/DDBJ databases">
        <authorList>
            <consortium name="Molecular Ecology Group"/>
        </authorList>
    </citation>
    <scope>NUCLEOTIDE SEQUENCE</scope>
</reference>